<dbReference type="EMBL" id="FZNM01000006">
    <property type="protein sequence ID" value="SNR50516.1"/>
    <property type="molecule type" value="Genomic_DNA"/>
</dbReference>
<feature type="compositionally biased region" description="Basic and acidic residues" evidence="1">
    <location>
        <begin position="35"/>
        <end position="57"/>
    </location>
</feature>
<sequence>MFKQPSVRARPVVPGIAEDPFGVALGILELAESQRPDECRQSDTAEAKRDRDQKGQDFHAGFFQSRSRKAFNVTVIELRDIASAAISGVTIPATASGTATAL</sequence>
<proteinExistence type="predicted"/>
<name>A0A238WVH1_9RHOB</name>
<evidence type="ECO:0000256" key="1">
    <source>
        <dbReference type="SAM" id="MobiDB-lite"/>
    </source>
</evidence>
<evidence type="ECO:0000313" key="2">
    <source>
        <dbReference type="EMBL" id="SNR50516.1"/>
    </source>
</evidence>
<reference evidence="3" key="1">
    <citation type="submission" date="2017-06" db="EMBL/GenBank/DDBJ databases">
        <authorList>
            <person name="Varghese N."/>
            <person name="Submissions S."/>
        </authorList>
    </citation>
    <scope>NUCLEOTIDE SEQUENCE [LARGE SCALE GENOMIC DNA]</scope>
    <source>
        <strain evidence="3">DSM 26170</strain>
    </source>
</reference>
<evidence type="ECO:0000313" key="3">
    <source>
        <dbReference type="Proteomes" id="UP000198409"/>
    </source>
</evidence>
<accession>A0A238WVH1</accession>
<dbReference type="Proteomes" id="UP000198409">
    <property type="component" value="Unassembled WGS sequence"/>
</dbReference>
<dbReference type="AlphaFoldDB" id="A0A238WVH1"/>
<organism evidence="2 3">
    <name type="scientific">Paracoccus sediminis</name>
    <dbReference type="NCBI Taxonomy" id="1214787"/>
    <lineage>
        <taxon>Bacteria</taxon>
        <taxon>Pseudomonadati</taxon>
        <taxon>Pseudomonadota</taxon>
        <taxon>Alphaproteobacteria</taxon>
        <taxon>Rhodobacterales</taxon>
        <taxon>Paracoccaceae</taxon>
        <taxon>Paracoccus</taxon>
    </lineage>
</organism>
<feature type="region of interest" description="Disordered" evidence="1">
    <location>
        <begin position="35"/>
        <end position="60"/>
    </location>
</feature>
<protein>
    <submittedName>
        <fullName evidence="2">Uncharacterized protein</fullName>
    </submittedName>
</protein>
<gene>
    <name evidence="2" type="ORF">SAMN06265378_106102</name>
</gene>